<evidence type="ECO:0000313" key="3">
    <source>
        <dbReference type="Proteomes" id="UP000729402"/>
    </source>
</evidence>
<comment type="caution">
    <text evidence="2">The sequence shown here is derived from an EMBL/GenBank/DDBJ whole genome shotgun (WGS) entry which is preliminary data.</text>
</comment>
<gene>
    <name evidence="2" type="ORF">GUJ93_ZPchr0010g7702</name>
</gene>
<reference evidence="2" key="1">
    <citation type="journal article" date="2021" name="bioRxiv">
        <title>Whole Genome Assembly and Annotation of Northern Wild Rice, Zizania palustris L., Supports a Whole Genome Duplication in the Zizania Genus.</title>
        <authorList>
            <person name="Haas M."/>
            <person name="Kono T."/>
            <person name="Macchietto M."/>
            <person name="Millas R."/>
            <person name="McGilp L."/>
            <person name="Shao M."/>
            <person name="Duquette J."/>
            <person name="Hirsch C.N."/>
            <person name="Kimball J."/>
        </authorList>
    </citation>
    <scope>NUCLEOTIDE SEQUENCE</scope>
    <source>
        <tissue evidence="2">Fresh leaf tissue</tissue>
    </source>
</reference>
<proteinExistence type="predicted"/>
<dbReference type="Proteomes" id="UP000729402">
    <property type="component" value="Unassembled WGS sequence"/>
</dbReference>
<accession>A0A8J5TBJ9</accession>
<sequence length="71" mass="7494">MVFEHMLPSHISATPLDTTVPTLLAATPVSLPLLLSEQQAPNTLVFSSTSCSSSAMRNRPTSSSTDMMLGS</sequence>
<dbReference type="EMBL" id="JAAALK010000082">
    <property type="protein sequence ID" value="KAG8083864.1"/>
    <property type="molecule type" value="Genomic_DNA"/>
</dbReference>
<name>A0A8J5TBJ9_ZIZPA</name>
<organism evidence="2 3">
    <name type="scientific">Zizania palustris</name>
    <name type="common">Northern wild rice</name>
    <dbReference type="NCBI Taxonomy" id="103762"/>
    <lineage>
        <taxon>Eukaryota</taxon>
        <taxon>Viridiplantae</taxon>
        <taxon>Streptophyta</taxon>
        <taxon>Embryophyta</taxon>
        <taxon>Tracheophyta</taxon>
        <taxon>Spermatophyta</taxon>
        <taxon>Magnoliopsida</taxon>
        <taxon>Liliopsida</taxon>
        <taxon>Poales</taxon>
        <taxon>Poaceae</taxon>
        <taxon>BOP clade</taxon>
        <taxon>Oryzoideae</taxon>
        <taxon>Oryzeae</taxon>
        <taxon>Zizaniinae</taxon>
        <taxon>Zizania</taxon>
    </lineage>
</organism>
<feature type="region of interest" description="Disordered" evidence="1">
    <location>
        <begin position="48"/>
        <end position="71"/>
    </location>
</feature>
<keyword evidence="3" id="KW-1185">Reference proteome</keyword>
<dbReference type="AlphaFoldDB" id="A0A8J5TBJ9"/>
<evidence type="ECO:0000313" key="2">
    <source>
        <dbReference type="EMBL" id="KAG8083864.1"/>
    </source>
</evidence>
<feature type="compositionally biased region" description="Polar residues" evidence="1">
    <location>
        <begin position="55"/>
        <end position="71"/>
    </location>
</feature>
<reference evidence="2" key="2">
    <citation type="submission" date="2021-02" db="EMBL/GenBank/DDBJ databases">
        <authorList>
            <person name="Kimball J.A."/>
            <person name="Haas M.W."/>
            <person name="Macchietto M."/>
            <person name="Kono T."/>
            <person name="Duquette J."/>
            <person name="Shao M."/>
        </authorList>
    </citation>
    <scope>NUCLEOTIDE SEQUENCE</scope>
    <source>
        <tissue evidence="2">Fresh leaf tissue</tissue>
    </source>
</reference>
<evidence type="ECO:0000256" key="1">
    <source>
        <dbReference type="SAM" id="MobiDB-lite"/>
    </source>
</evidence>
<protein>
    <submittedName>
        <fullName evidence="2">Uncharacterized protein</fullName>
    </submittedName>
</protein>